<reference evidence="2" key="1">
    <citation type="journal article" date="2019" name="Int. J. Syst. Evol. Microbiol.">
        <title>The Global Catalogue of Microorganisms (GCM) 10K type strain sequencing project: providing services to taxonomists for standard genome sequencing and annotation.</title>
        <authorList>
            <consortium name="The Broad Institute Genomics Platform"/>
            <consortium name="The Broad Institute Genome Sequencing Center for Infectious Disease"/>
            <person name="Wu L."/>
            <person name="Ma J."/>
        </authorList>
    </citation>
    <scope>NUCLEOTIDE SEQUENCE [LARGE SCALE GENOMIC DNA]</scope>
    <source>
        <strain evidence="2">DT92</strain>
    </source>
</reference>
<evidence type="ECO:0000313" key="1">
    <source>
        <dbReference type="EMBL" id="MFD2185337.1"/>
    </source>
</evidence>
<protein>
    <submittedName>
        <fullName evidence="1">Gliding motility-associated C-terminal domain-containing protein</fullName>
    </submittedName>
</protein>
<keyword evidence="2" id="KW-1185">Reference proteome</keyword>
<evidence type="ECO:0000313" key="2">
    <source>
        <dbReference type="Proteomes" id="UP001597344"/>
    </source>
</evidence>
<name>A0ABW5ASB2_9FLAO</name>
<organism evidence="1 2">
    <name type="scientific">Aquimarina celericrescens</name>
    <dbReference type="NCBI Taxonomy" id="1964542"/>
    <lineage>
        <taxon>Bacteria</taxon>
        <taxon>Pseudomonadati</taxon>
        <taxon>Bacteroidota</taxon>
        <taxon>Flavobacteriia</taxon>
        <taxon>Flavobacteriales</taxon>
        <taxon>Flavobacteriaceae</taxon>
        <taxon>Aquimarina</taxon>
    </lineage>
</organism>
<accession>A0ABW5ASB2</accession>
<dbReference type="RefSeq" id="WP_378318301.1">
    <property type="nucleotide sequence ID" value="NZ_JBHUHY010000002.1"/>
</dbReference>
<dbReference type="NCBIfam" id="TIGR04131">
    <property type="entry name" value="Bac_Flav_CTERM"/>
    <property type="match status" value="1"/>
</dbReference>
<comment type="caution">
    <text evidence="1">The sequence shown here is derived from an EMBL/GenBank/DDBJ whole genome shotgun (WGS) entry which is preliminary data.</text>
</comment>
<dbReference type="EMBL" id="JBHUHY010000002">
    <property type="protein sequence ID" value="MFD2185337.1"/>
    <property type="molecule type" value="Genomic_DNA"/>
</dbReference>
<dbReference type="Proteomes" id="UP001597344">
    <property type="component" value="Unassembled WGS sequence"/>
</dbReference>
<proteinExistence type="predicted"/>
<sequence length="935" mass="103489">MKTKRNLPRIFKEILAIVLLVFFPICQSYSQCDLGLITIEQCDMENIDFDTDGNPDGIINIYTETGTTVADGTWMIDPKYDAAFDAATGQLSTWELKNSTTPATLDEYFFELRNTTCGDDPVRTARLILGPYSGVALPPSGPLNVNATGCDNDGLEGFDLFNAFAINDEIPSPHLNGVWTYNGSSSSYLGVSESKLFVRIPYQPGIPLVDQEVFELTYTVSGAEGCATPQQTTVRVAMVRQVDSGNPTPIDICEDDMLAGIYDTEIDLRDDQYLEEEDIEGSWLSEPTGEIEDEQDSMINLRTIYDRLINNGNNLRFGCQSYNFVYAVEDRSAVCSDQSSTIAVTFYEQLRPFSQPDPPPQICANDVPGDLNLFDLLEFTNINGLDFTYANDNYVNWRFVSGPSPTSGDLGLLLKPVEFVAPPYEFYLGRINTLGAEPGRYIYEYAVSPKINCQSFGEVCDPYALLGATGYCEHPCDVFTARVEIVVLGFDYAGEDTTDINLCESDRQVDLRSLLTSNGNLIATTGVWTNTAGEVINNTFVFPDSDTSQTFTFVYTTTSSDGCVDVANLTFTVNTLPDAGENNNIALCSDDLTITLFDLLGGTPDITGTWAGPFGYTSVDHLGVFDPNDEMLPILGEGVYTYTVEGNEGCSTSDDASVTVTIIEPLTIGDDRADTFCKLEGRVNLFSLLDRDTPRTGIFEDTDNTGALSLDGVLEFETLTNEIYEFRYVLTNVAPCDESSLVVSVQIVDLPIPDVPDQEFCILDAVRLDDVEVDVLNYNWYDTLESETPIVDNPILLDNQIYYIANVDADNCESERLQVSINILNTGERSSEGELCTLDFQDGVSPNGDNQNDTFDLLIEEIYNIPEAFPDFELQIFNRYGSLVYEGNNNTEEFRGESNTSVRLGDDLPTGTYFYIFTPNFENNLPIQGSFYLSR</sequence>
<gene>
    <name evidence="1" type="ORF">ACFSJT_00920</name>
</gene>
<dbReference type="Pfam" id="PF13585">
    <property type="entry name" value="CHU_C"/>
    <property type="match status" value="1"/>
</dbReference>
<dbReference type="InterPro" id="IPR026341">
    <property type="entry name" value="T9SS_type_B"/>
</dbReference>